<dbReference type="InterPro" id="IPR015424">
    <property type="entry name" value="PyrdxlP-dep_Trfase"/>
</dbReference>
<dbReference type="NCBIfam" id="NF005915">
    <property type="entry name" value="PRK07908.1"/>
    <property type="match status" value="1"/>
</dbReference>
<name>A0A1X0IWY0_9MYCO</name>
<dbReference type="SUPFAM" id="SSF53383">
    <property type="entry name" value="PLP-dependent transferases"/>
    <property type="match status" value="1"/>
</dbReference>
<dbReference type="PANTHER" id="PTHR42885:SF1">
    <property type="entry name" value="THREONINE-PHOSPHATE DECARBOXYLASE"/>
    <property type="match status" value="1"/>
</dbReference>
<dbReference type="EMBL" id="MVII01000023">
    <property type="protein sequence ID" value="ORB53603.1"/>
    <property type="molecule type" value="Genomic_DNA"/>
</dbReference>
<evidence type="ECO:0000256" key="1">
    <source>
        <dbReference type="ARBA" id="ARBA00001933"/>
    </source>
</evidence>
<evidence type="ECO:0000256" key="2">
    <source>
        <dbReference type="ARBA" id="ARBA00022898"/>
    </source>
</evidence>
<dbReference type="EC" id="2.6.1.-" evidence="3"/>
<comment type="cofactor">
    <cofactor evidence="1 3">
        <name>pyridoxal 5'-phosphate</name>
        <dbReference type="ChEBI" id="CHEBI:597326"/>
    </cofactor>
</comment>
<evidence type="ECO:0000313" key="6">
    <source>
        <dbReference type="Proteomes" id="UP000192434"/>
    </source>
</evidence>
<comment type="similarity">
    <text evidence="3">Belongs to the class-I pyridoxal-phosphate-dependent aminotransferase family.</text>
</comment>
<dbReference type="OrthoDB" id="3401872at2"/>
<proteinExistence type="inferred from homology"/>
<reference evidence="5 6" key="1">
    <citation type="submission" date="2016-12" db="EMBL/GenBank/DDBJ databases">
        <title>The new phylogeny of genus Mycobacterium.</title>
        <authorList>
            <person name="Tortoli E."/>
            <person name="Trovato A."/>
            <person name="Cirillo D.M."/>
        </authorList>
    </citation>
    <scope>NUCLEOTIDE SEQUENCE [LARGE SCALE GENOMIC DNA]</scope>
    <source>
        <strain evidence="5 6">CCUG 66554</strain>
    </source>
</reference>
<evidence type="ECO:0000259" key="4">
    <source>
        <dbReference type="Pfam" id="PF00155"/>
    </source>
</evidence>
<dbReference type="PROSITE" id="PS00105">
    <property type="entry name" value="AA_TRANSFER_CLASS_1"/>
    <property type="match status" value="1"/>
</dbReference>
<dbReference type="RefSeq" id="WP_083017854.1">
    <property type="nucleotide sequence ID" value="NZ_MVII01000023.1"/>
</dbReference>
<dbReference type="AlphaFoldDB" id="A0A1X0IWY0"/>
<dbReference type="PANTHER" id="PTHR42885">
    <property type="entry name" value="HISTIDINOL-PHOSPHATE AMINOTRANSFERASE-RELATED"/>
    <property type="match status" value="1"/>
</dbReference>
<organism evidence="5 6">
    <name type="scientific">Mycobacteroides saopaulense</name>
    <dbReference type="NCBI Taxonomy" id="1578165"/>
    <lineage>
        <taxon>Bacteria</taxon>
        <taxon>Bacillati</taxon>
        <taxon>Actinomycetota</taxon>
        <taxon>Actinomycetes</taxon>
        <taxon>Mycobacteriales</taxon>
        <taxon>Mycobacteriaceae</taxon>
        <taxon>Mycobacteroides</taxon>
    </lineage>
</organism>
<dbReference type="Pfam" id="PF00155">
    <property type="entry name" value="Aminotran_1_2"/>
    <property type="match status" value="1"/>
</dbReference>
<dbReference type="InterPro" id="IPR015421">
    <property type="entry name" value="PyrdxlP-dep_Trfase_major"/>
</dbReference>
<dbReference type="GO" id="GO:0030170">
    <property type="term" value="F:pyridoxal phosphate binding"/>
    <property type="evidence" value="ECO:0007669"/>
    <property type="project" value="InterPro"/>
</dbReference>
<dbReference type="Gene3D" id="3.90.1150.10">
    <property type="entry name" value="Aspartate Aminotransferase, domain 1"/>
    <property type="match status" value="1"/>
</dbReference>
<comment type="caution">
    <text evidence="5">The sequence shown here is derived from an EMBL/GenBank/DDBJ whole genome shotgun (WGS) entry which is preliminary data.</text>
</comment>
<dbReference type="STRING" id="1578165.BKG68_10945"/>
<accession>A0A1X0IWY0</accession>
<keyword evidence="2" id="KW-0663">Pyridoxal phosphate</keyword>
<sequence length="343" mass="36940">MSGSTEARRAAARYHGDQALTPGVLDFAVNVRAAAPPQWLRDRLVSRVDELGSYPTRADEERAVAAIAERHGRAPDEVLLLAGAAEGFAMLPRLSPHRAAVFAPGFTEPEAVLAEAGIPIDHVVLPPPFTLDGGTVHDDADLVVIGNPTNPTSVLHTREDLLALRRPGRTLLVDEAFMDAVPGEPQSLASQRLPGLVVLRSLTKTWALAGLRAGYAVGDPEILARLVQGRAHWPLGTLQLEALAVCNTAEAVAYAAEDTRRLVATRRRQADALRGLGLTVTEGAAPFLLVAVPDADLMRKHLEAKNITVRRCDTFVGLEGDHLRVAVRSEWPELVQAMKEILQ</sequence>
<evidence type="ECO:0000313" key="5">
    <source>
        <dbReference type="EMBL" id="ORB53603.1"/>
    </source>
</evidence>
<keyword evidence="3" id="KW-0032">Aminotransferase</keyword>
<dbReference type="InterPro" id="IPR015422">
    <property type="entry name" value="PyrdxlP-dep_Trfase_small"/>
</dbReference>
<dbReference type="Proteomes" id="UP000192434">
    <property type="component" value="Unassembled WGS sequence"/>
</dbReference>
<dbReference type="CDD" id="cd00609">
    <property type="entry name" value="AAT_like"/>
    <property type="match status" value="1"/>
</dbReference>
<dbReference type="InterPro" id="IPR004839">
    <property type="entry name" value="Aminotransferase_I/II_large"/>
</dbReference>
<keyword evidence="3" id="KW-0808">Transferase</keyword>
<dbReference type="InterPro" id="IPR004838">
    <property type="entry name" value="NHTrfase_class1_PyrdxlP-BS"/>
</dbReference>
<dbReference type="Gene3D" id="3.40.640.10">
    <property type="entry name" value="Type I PLP-dependent aspartate aminotransferase-like (Major domain)"/>
    <property type="match status" value="1"/>
</dbReference>
<gene>
    <name evidence="5" type="ORF">BST43_17595</name>
</gene>
<protein>
    <recommendedName>
        <fullName evidence="3">Aminotransferase</fullName>
        <ecNumber evidence="3">2.6.1.-</ecNumber>
    </recommendedName>
</protein>
<feature type="domain" description="Aminotransferase class I/classII large" evidence="4">
    <location>
        <begin position="50"/>
        <end position="327"/>
    </location>
</feature>
<dbReference type="GO" id="GO:0008483">
    <property type="term" value="F:transaminase activity"/>
    <property type="evidence" value="ECO:0007669"/>
    <property type="project" value="UniProtKB-KW"/>
</dbReference>
<evidence type="ECO:0000256" key="3">
    <source>
        <dbReference type="RuleBase" id="RU000481"/>
    </source>
</evidence>